<reference evidence="1 2" key="1">
    <citation type="journal article" date="2018" name="Front. Plant Sci.">
        <title>Red Clover (Trifolium pratense) and Zigzag Clover (T. medium) - A Picture of Genomic Similarities and Differences.</title>
        <authorList>
            <person name="Dluhosova J."/>
            <person name="Istvanek J."/>
            <person name="Nedelnik J."/>
            <person name="Repkova J."/>
        </authorList>
    </citation>
    <scope>NUCLEOTIDE SEQUENCE [LARGE SCALE GENOMIC DNA]</scope>
    <source>
        <strain evidence="2">cv. 10/8</strain>
        <tissue evidence="1">Leaf</tissue>
    </source>
</reference>
<dbReference type="EMBL" id="LXQA010544693">
    <property type="protein sequence ID" value="MCI58345.1"/>
    <property type="molecule type" value="Genomic_DNA"/>
</dbReference>
<dbReference type="Proteomes" id="UP000265520">
    <property type="component" value="Unassembled WGS sequence"/>
</dbReference>
<organism evidence="1 2">
    <name type="scientific">Trifolium medium</name>
    <dbReference type="NCBI Taxonomy" id="97028"/>
    <lineage>
        <taxon>Eukaryota</taxon>
        <taxon>Viridiplantae</taxon>
        <taxon>Streptophyta</taxon>
        <taxon>Embryophyta</taxon>
        <taxon>Tracheophyta</taxon>
        <taxon>Spermatophyta</taxon>
        <taxon>Magnoliopsida</taxon>
        <taxon>eudicotyledons</taxon>
        <taxon>Gunneridae</taxon>
        <taxon>Pentapetalae</taxon>
        <taxon>rosids</taxon>
        <taxon>fabids</taxon>
        <taxon>Fabales</taxon>
        <taxon>Fabaceae</taxon>
        <taxon>Papilionoideae</taxon>
        <taxon>50 kb inversion clade</taxon>
        <taxon>NPAAA clade</taxon>
        <taxon>Hologalegina</taxon>
        <taxon>IRL clade</taxon>
        <taxon>Trifolieae</taxon>
        <taxon>Trifolium</taxon>
    </lineage>
</organism>
<evidence type="ECO:0000313" key="1">
    <source>
        <dbReference type="EMBL" id="MCI58345.1"/>
    </source>
</evidence>
<dbReference type="AlphaFoldDB" id="A0A392TEH6"/>
<keyword evidence="2" id="KW-1185">Reference proteome</keyword>
<sequence length="69" mass="7473">MAGVNNNTILEHVAENNLQIEYEPPHPEDGAFASVIGENDDQMHKPYVPSDPLVIPPVQPGAPIETIMA</sequence>
<name>A0A392TEH6_9FABA</name>
<comment type="caution">
    <text evidence="1">The sequence shown here is derived from an EMBL/GenBank/DDBJ whole genome shotgun (WGS) entry which is preliminary data.</text>
</comment>
<protein>
    <submittedName>
        <fullName evidence="1">Uncharacterized protein</fullName>
    </submittedName>
</protein>
<proteinExistence type="predicted"/>
<feature type="non-terminal residue" evidence="1">
    <location>
        <position position="69"/>
    </location>
</feature>
<accession>A0A392TEH6</accession>
<evidence type="ECO:0000313" key="2">
    <source>
        <dbReference type="Proteomes" id="UP000265520"/>
    </source>
</evidence>